<evidence type="ECO:0000313" key="5">
    <source>
        <dbReference type="Proteomes" id="UP000220045"/>
    </source>
</evidence>
<keyword evidence="2 4" id="KW-0808">Transferase</keyword>
<reference evidence="4 5" key="1">
    <citation type="submission" date="2017-09" db="EMBL/GenBank/DDBJ databases">
        <title>Large-scale bioinformatics analysis of Bacillus genomes uncovers conserved roles of natural products in bacterial physiology.</title>
        <authorList>
            <consortium name="Agbiome Team Llc"/>
            <person name="Bleich R.M."/>
            <person name="Grubbs K.J."/>
            <person name="Santa Maria K.C."/>
            <person name="Allen S.E."/>
            <person name="Farag S."/>
            <person name="Shank E.A."/>
            <person name="Bowers A."/>
        </authorList>
    </citation>
    <scope>NUCLEOTIDE SEQUENCE [LARGE SCALE GENOMIC DNA]</scope>
    <source>
        <strain evidence="4 5">AFS004017</strain>
    </source>
</reference>
<comment type="similarity">
    <text evidence="1 3">Belongs to the arylamine N-acetyltransferase family.</text>
</comment>
<dbReference type="EMBL" id="NUEL01000014">
    <property type="protein sequence ID" value="PEJ08399.1"/>
    <property type="molecule type" value="Genomic_DNA"/>
</dbReference>
<dbReference type="SUPFAM" id="SSF54001">
    <property type="entry name" value="Cysteine proteinases"/>
    <property type="match status" value="1"/>
</dbReference>
<accession>A0A2C4HVW8</accession>
<dbReference type="PRINTS" id="PR01543">
    <property type="entry name" value="ANATRNSFRASE"/>
</dbReference>
<organism evidence="4 5">
    <name type="scientific">Bacillus wiedmannii</name>
    <dbReference type="NCBI Taxonomy" id="1890302"/>
    <lineage>
        <taxon>Bacteria</taxon>
        <taxon>Bacillati</taxon>
        <taxon>Bacillota</taxon>
        <taxon>Bacilli</taxon>
        <taxon>Bacillales</taxon>
        <taxon>Bacillaceae</taxon>
        <taxon>Bacillus</taxon>
        <taxon>Bacillus cereus group</taxon>
    </lineage>
</organism>
<protein>
    <submittedName>
        <fullName evidence="4">Arylamine N-acetyltransferase</fullName>
    </submittedName>
</protein>
<dbReference type="PANTHER" id="PTHR11786">
    <property type="entry name" value="N-HYDROXYARYLAMINE O-ACETYLTRANSFERASE"/>
    <property type="match status" value="1"/>
</dbReference>
<name>A0A2C4HVW8_9BACI</name>
<dbReference type="FunFam" id="3.30.2140.20:FF:000002">
    <property type="entry name" value="Arylamine N-acetyltransferase"/>
    <property type="match status" value="1"/>
</dbReference>
<gene>
    <name evidence="4" type="ORF">CN684_11710</name>
</gene>
<dbReference type="AlphaFoldDB" id="A0A2C4HVW8"/>
<dbReference type="InterPro" id="IPR001447">
    <property type="entry name" value="Arylamine_N-AcTrfase"/>
</dbReference>
<evidence type="ECO:0000256" key="3">
    <source>
        <dbReference type="RuleBase" id="RU003452"/>
    </source>
</evidence>
<dbReference type="InterPro" id="IPR053710">
    <property type="entry name" value="Arylamine_NAT_domain_sf"/>
</dbReference>
<dbReference type="Pfam" id="PF00797">
    <property type="entry name" value="Acetyltransf_2"/>
    <property type="match status" value="1"/>
</dbReference>
<dbReference type="Proteomes" id="UP000220045">
    <property type="component" value="Unassembled WGS sequence"/>
</dbReference>
<sequence>MTSLQHKLFTRLKLANRTEMRFEELNTILFAFAHTIPFENLDVIARNANTITMENLQNKILTTSRGGLCYELNTLFYYFLQDCGYDVQLALGTVYKNDINAWALEDGHITIILNYDNVRYLVDVGIASLVPLVPVPFTSEPVSSKNGTYRVIRRDTSKGNYVLERKDTNGEWKVCHAFYNRIIEEAVVNDVQKRVIEDEKSIFNKGPIAVKLTDYGHVSLTNTSLTEMIHEEKTKREITEDQYRELLNTLFAIEL</sequence>
<comment type="caution">
    <text evidence="4">The sequence shown here is derived from an EMBL/GenBank/DDBJ whole genome shotgun (WGS) entry which is preliminary data.</text>
</comment>
<proteinExistence type="inferred from homology"/>
<dbReference type="PANTHER" id="PTHR11786:SF0">
    <property type="entry name" value="ARYLAMINE N-ACETYLTRANSFERASE 4-RELATED"/>
    <property type="match status" value="1"/>
</dbReference>
<evidence type="ECO:0000256" key="2">
    <source>
        <dbReference type="ARBA" id="ARBA00022679"/>
    </source>
</evidence>
<evidence type="ECO:0000313" key="4">
    <source>
        <dbReference type="EMBL" id="PEJ08399.1"/>
    </source>
</evidence>
<dbReference type="GO" id="GO:0016407">
    <property type="term" value="F:acetyltransferase activity"/>
    <property type="evidence" value="ECO:0007669"/>
    <property type="project" value="InterPro"/>
</dbReference>
<dbReference type="Gene3D" id="3.30.2140.20">
    <property type="match status" value="1"/>
</dbReference>
<dbReference type="RefSeq" id="WP_098094754.1">
    <property type="nucleotide sequence ID" value="NZ_NUDI01000013.1"/>
</dbReference>
<dbReference type="InterPro" id="IPR038765">
    <property type="entry name" value="Papain-like_cys_pep_sf"/>
</dbReference>
<evidence type="ECO:0000256" key="1">
    <source>
        <dbReference type="ARBA" id="ARBA00006547"/>
    </source>
</evidence>